<dbReference type="PANTHER" id="PTHR11610:SF173">
    <property type="entry name" value="LIPASE DOMAIN-CONTAINING PROTEIN-RELATED"/>
    <property type="match status" value="1"/>
</dbReference>
<comment type="subcellular location">
    <subcellularLocation>
        <location evidence="1">Secreted</location>
    </subcellularLocation>
</comment>
<comment type="caution">
    <text evidence="6">The sequence shown here is derived from an EMBL/GenBank/DDBJ whole genome shotgun (WGS) entry which is preliminary data.</text>
</comment>
<proteinExistence type="inferred from homology"/>
<evidence type="ECO:0000313" key="6">
    <source>
        <dbReference type="EMBL" id="KAG8226006.1"/>
    </source>
</evidence>
<dbReference type="InterPro" id="IPR013818">
    <property type="entry name" value="Lipase"/>
</dbReference>
<organism evidence="6 7">
    <name type="scientific">Ladona fulva</name>
    <name type="common">Scarce chaser dragonfly</name>
    <name type="synonym">Libellula fulva</name>
    <dbReference type="NCBI Taxonomy" id="123851"/>
    <lineage>
        <taxon>Eukaryota</taxon>
        <taxon>Metazoa</taxon>
        <taxon>Ecdysozoa</taxon>
        <taxon>Arthropoda</taxon>
        <taxon>Hexapoda</taxon>
        <taxon>Insecta</taxon>
        <taxon>Pterygota</taxon>
        <taxon>Palaeoptera</taxon>
        <taxon>Odonata</taxon>
        <taxon>Epiprocta</taxon>
        <taxon>Anisoptera</taxon>
        <taxon>Libelluloidea</taxon>
        <taxon>Libellulidae</taxon>
        <taxon>Ladona</taxon>
    </lineage>
</organism>
<dbReference type="CDD" id="cd00707">
    <property type="entry name" value="Pancreat_lipase_like"/>
    <property type="match status" value="1"/>
</dbReference>
<name>A0A8K0K0E0_LADFU</name>
<protein>
    <recommendedName>
        <fullName evidence="5">Lipase domain-containing protein</fullName>
    </recommendedName>
</protein>
<dbReference type="AlphaFoldDB" id="A0A8K0K0E0"/>
<dbReference type="SUPFAM" id="SSF53474">
    <property type="entry name" value="alpha/beta-Hydrolases"/>
    <property type="match status" value="1"/>
</dbReference>
<dbReference type="Gene3D" id="3.40.50.1820">
    <property type="entry name" value="alpha/beta hydrolase"/>
    <property type="match status" value="1"/>
</dbReference>
<evidence type="ECO:0000256" key="4">
    <source>
        <dbReference type="RuleBase" id="RU004262"/>
    </source>
</evidence>
<accession>A0A8K0K0E0</accession>
<comment type="similarity">
    <text evidence="2 4">Belongs to the AB hydrolase superfamily. Lipase family.</text>
</comment>
<evidence type="ECO:0000313" key="7">
    <source>
        <dbReference type="Proteomes" id="UP000792457"/>
    </source>
</evidence>
<dbReference type="InterPro" id="IPR000734">
    <property type="entry name" value="TAG_lipase"/>
</dbReference>
<dbReference type="OrthoDB" id="199913at2759"/>
<dbReference type="EMBL" id="KZ308263">
    <property type="protein sequence ID" value="KAG8226006.1"/>
    <property type="molecule type" value="Genomic_DNA"/>
</dbReference>
<keyword evidence="3" id="KW-0964">Secreted</keyword>
<evidence type="ECO:0000256" key="3">
    <source>
        <dbReference type="ARBA" id="ARBA00022525"/>
    </source>
</evidence>
<dbReference type="Pfam" id="PF00151">
    <property type="entry name" value="Lipase"/>
    <property type="match status" value="1"/>
</dbReference>
<keyword evidence="7" id="KW-1185">Reference proteome</keyword>
<evidence type="ECO:0000256" key="1">
    <source>
        <dbReference type="ARBA" id="ARBA00004613"/>
    </source>
</evidence>
<dbReference type="GO" id="GO:0016298">
    <property type="term" value="F:lipase activity"/>
    <property type="evidence" value="ECO:0007669"/>
    <property type="project" value="InterPro"/>
</dbReference>
<sequence>MINFSIIRMVKNFKIPIPAYLNRSQCNVIGVDWSAIADNILYPVAKQHTVDVGIYVAKFIDFLATAGNLDISTLHLSGHSLGAHVMGIAGKNAENGLVGRITGMDPAGPLFTLEEVNERLAVGDASFVDIIHTCAGLYGFKDPLGDVDFYPNGGLPGQPGCGITAGVCSHSRAWQFFVESINSDQFLAVPCGSYDGFTNRTCDNEPKVPMGEPAYSSARGTYYLYTGEEPPYALG</sequence>
<evidence type="ECO:0000259" key="5">
    <source>
        <dbReference type="Pfam" id="PF00151"/>
    </source>
</evidence>
<gene>
    <name evidence="6" type="ORF">J437_LFUL015932</name>
</gene>
<feature type="domain" description="Lipase" evidence="5">
    <location>
        <begin position="20"/>
        <end position="232"/>
    </location>
</feature>
<dbReference type="InterPro" id="IPR029058">
    <property type="entry name" value="AB_hydrolase_fold"/>
</dbReference>
<dbReference type="GO" id="GO:0016042">
    <property type="term" value="P:lipid catabolic process"/>
    <property type="evidence" value="ECO:0007669"/>
    <property type="project" value="TreeGrafter"/>
</dbReference>
<dbReference type="Proteomes" id="UP000792457">
    <property type="component" value="Unassembled WGS sequence"/>
</dbReference>
<evidence type="ECO:0000256" key="2">
    <source>
        <dbReference type="ARBA" id="ARBA00010701"/>
    </source>
</evidence>
<dbReference type="InterPro" id="IPR033906">
    <property type="entry name" value="Lipase_N"/>
</dbReference>
<reference evidence="6" key="1">
    <citation type="submission" date="2013-04" db="EMBL/GenBank/DDBJ databases">
        <authorList>
            <person name="Qu J."/>
            <person name="Murali S.C."/>
            <person name="Bandaranaike D."/>
            <person name="Bellair M."/>
            <person name="Blankenburg K."/>
            <person name="Chao H."/>
            <person name="Dinh H."/>
            <person name="Doddapaneni H."/>
            <person name="Downs B."/>
            <person name="Dugan-Rocha S."/>
            <person name="Elkadiri S."/>
            <person name="Gnanaolivu R.D."/>
            <person name="Hernandez B."/>
            <person name="Javaid M."/>
            <person name="Jayaseelan J.C."/>
            <person name="Lee S."/>
            <person name="Li M."/>
            <person name="Ming W."/>
            <person name="Munidasa M."/>
            <person name="Muniz J."/>
            <person name="Nguyen L."/>
            <person name="Ongeri F."/>
            <person name="Osuji N."/>
            <person name="Pu L.-L."/>
            <person name="Puazo M."/>
            <person name="Qu C."/>
            <person name="Quiroz J."/>
            <person name="Raj R."/>
            <person name="Weissenberger G."/>
            <person name="Xin Y."/>
            <person name="Zou X."/>
            <person name="Han Y."/>
            <person name="Richards S."/>
            <person name="Worley K."/>
            <person name="Muzny D."/>
            <person name="Gibbs R."/>
        </authorList>
    </citation>
    <scope>NUCLEOTIDE SEQUENCE</scope>
    <source>
        <strain evidence="6">Sampled in the wild</strain>
    </source>
</reference>
<reference evidence="6" key="2">
    <citation type="submission" date="2017-10" db="EMBL/GenBank/DDBJ databases">
        <title>Ladona fulva Genome sequencing and assembly.</title>
        <authorList>
            <person name="Murali S."/>
            <person name="Richards S."/>
            <person name="Bandaranaike D."/>
            <person name="Bellair M."/>
            <person name="Blankenburg K."/>
            <person name="Chao H."/>
            <person name="Dinh H."/>
            <person name="Doddapaneni H."/>
            <person name="Dugan-Rocha S."/>
            <person name="Elkadiri S."/>
            <person name="Gnanaolivu R."/>
            <person name="Hernandez B."/>
            <person name="Skinner E."/>
            <person name="Javaid M."/>
            <person name="Lee S."/>
            <person name="Li M."/>
            <person name="Ming W."/>
            <person name="Munidasa M."/>
            <person name="Muniz J."/>
            <person name="Nguyen L."/>
            <person name="Hughes D."/>
            <person name="Osuji N."/>
            <person name="Pu L.-L."/>
            <person name="Puazo M."/>
            <person name="Qu C."/>
            <person name="Quiroz J."/>
            <person name="Raj R."/>
            <person name="Weissenberger G."/>
            <person name="Xin Y."/>
            <person name="Zou X."/>
            <person name="Han Y."/>
            <person name="Worley K."/>
            <person name="Muzny D."/>
            <person name="Gibbs R."/>
        </authorList>
    </citation>
    <scope>NUCLEOTIDE SEQUENCE</scope>
    <source>
        <strain evidence="6">Sampled in the wild</strain>
    </source>
</reference>
<dbReference type="PRINTS" id="PR00821">
    <property type="entry name" value="TAGLIPASE"/>
</dbReference>
<dbReference type="GO" id="GO:0005615">
    <property type="term" value="C:extracellular space"/>
    <property type="evidence" value="ECO:0007669"/>
    <property type="project" value="TreeGrafter"/>
</dbReference>
<dbReference type="PANTHER" id="PTHR11610">
    <property type="entry name" value="LIPASE"/>
    <property type="match status" value="1"/>
</dbReference>